<comment type="caution">
    <text evidence="2">The sequence shown here is derived from an EMBL/GenBank/DDBJ whole genome shotgun (WGS) entry which is preliminary data.</text>
</comment>
<accession>A0A8J4XNZ8</accession>
<protein>
    <submittedName>
        <fullName evidence="2">Uncharacterized protein</fullName>
    </submittedName>
</protein>
<proteinExistence type="predicted"/>
<dbReference type="AlphaFoldDB" id="A0A8J4XNZ8"/>
<evidence type="ECO:0000313" key="3">
    <source>
        <dbReference type="Proteomes" id="UP000770661"/>
    </source>
</evidence>
<sequence>MLCLYHYPAVRWRDNRGFETLLQNSPSLSSIFLGGDGGGSGGGSSGGNTYSRSLAEIQNHHNDSQEQLSPPPGPRSKHDEAYSVDEPYEICPYATFSMPPGSNVPPGSAGRGTLDYTLQFHTFGHQECFEGQPAPQRAFAASLMGGRRRDGGCGSAAGASVEIACISSQQTLPISCVRAGGRRGGKKEVEEVEEGEVHGGSESEQDTSGSPGGVRGVPRDTYKVPVRLRRGADFSFHPPDSSTESNDERSPVPPRRPQHLPPTHPQHASHRLHACTPAPPPAQGLR</sequence>
<gene>
    <name evidence="2" type="ORF">GWK47_002357</name>
</gene>
<keyword evidence="3" id="KW-1185">Reference proteome</keyword>
<organism evidence="2 3">
    <name type="scientific">Chionoecetes opilio</name>
    <name type="common">Atlantic snow crab</name>
    <name type="synonym">Cancer opilio</name>
    <dbReference type="NCBI Taxonomy" id="41210"/>
    <lineage>
        <taxon>Eukaryota</taxon>
        <taxon>Metazoa</taxon>
        <taxon>Ecdysozoa</taxon>
        <taxon>Arthropoda</taxon>
        <taxon>Crustacea</taxon>
        <taxon>Multicrustacea</taxon>
        <taxon>Malacostraca</taxon>
        <taxon>Eumalacostraca</taxon>
        <taxon>Eucarida</taxon>
        <taxon>Decapoda</taxon>
        <taxon>Pleocyemata</taxon>
        <taxon>Brachyura</taxon>
        <taxon>Eubrachyura</taxon>
        <taxon>Majoidea</taxon>
        <taxon>Majidae</taxon>
        <taxon>Chionoecetes</taxon>
    </lineage>
</organism>
<evidence type="ECO:0000256" key="1">
    <source>
        <dbReference type="SAM" id="MobiDB-lite"/>
    </source>
</evidence>
<feature type="region of interest" description="Disordered" evidence="1">
    <location>
        <begin position="179"/>
        <end position="286"/>
    </location>
</feature>
<feature type="compositionally biased region" description="Pro residues" evidence="1">
    <location>
        <begin position="277"/>
        <end position="286"/>
    </location>
</feature>
<feature type="region of interest" description="Disordered" evidence="1">
    <location>
        <begin position="60"/>
        <end position="80"/>
    </location>
</feature>
<reference evidence="2" key="1">
    <citation type="submission" date="2020-07" db="EMBL/GenBank/DDBJ databases">
        <title>The High-quality genome of the commercially important snow crab, Chionoecetes opilio.</title>
        <authorList>
            <person name="Jeong J.-H."/>
            <person name="Ryu S."/>
        </authorList>
    </citation>
    <scope>NUCLEOTIDE SEQUENCE</scope>
    <source>
        <strain evidence="2">MADBK_172401_WGS</strain>
        <tissue evidence="2">Digestive gland</tissue>
    </source>
</reference>
<dbReference type="Proteomes" id="UP000770661">
    <property type="component" value="Unassembled WGS sequence"/>
</dbReference>
<feature type="compositionally biased region" description="Pro residues" evidence="1">
    <location>
        <begin position="251"/>
        <end position="264"/>
    </location>
</feature>
<evidence type="ECO:0000313" key="2">
    <source>
        <dbReference type="EMBL" id="KAG0711237.1"/>
    </source>
</evidence>
<name>A0A8J4XNZ8_CHIOP</name>
<dbReference type="EMBL" id="JACEEZ010023494">
    <property type="protein sequence ID" value="KAG0711237.1"/>
    <property type="molecule type" value="Genomic_DNA"/>
</dbReference>
<dbReference type="OrthoDB" id="5969272at2759"/>